<organism evidence="1 2">
    <name type="scientific">Cercophora newfieldiana</name>
    <dbReference type="NCBI Taxonomy" id="92897"/>
    <lineage>
        <taxon>Eukaryota</taxon>
        <taxon>Fungi</taxon>
        <taxon>Dikarya</taxon>
        <taxon>Ascomycota</taxon>
        <taxon>Pezizomycotina</taxon>
        <taxon>Sordariomycetes</taxon>
        <taxon>Sordariomycetidae</taxon>
        <taxon>Sordariales</taxon>
        <taxon>Lasiosphaeriaceae</taxon>
        <taxon>Cercophora</taxon>
    </lineage>
</organism>
<proteinExistence type="predicted"/>
<reference evidence="1" key="1">
    <citation type="submission" date="2023-06" db="EMBL/GenBank/DDBJ databases">
        <title>Genome-scale phylogeny and comparative genomics of the fungal order Sordariales.</title>
        <authorList>
            <consortium name="Lawrence Berkeley National Laboratory"/>
            <person name="Hensen N."/>
            <person name="Bonometti L."/>
            <person name="Westerberg I."/>
            <person name="Brannstrom I.O."/>
            <person name="Guillou S."/>
            <person name="Cros-Aarteil S."/>
            <person name="Calhoun S."/>
            <person name="Haridas S."/>
            <person name="Kuo A."/>
            <person name="Mondo S."/>
            <person name="Pangilinan J."/>
            <person name="Riley R."/>
            <person name="Labutti K."/>
            <person name="Andreopoulos B."/>
            <person name="Lipzen A."/>
            <person name="Chen C."/>
            <person name="Yanf M."/>
            <person name="Daum C."/>
            <person name="Ng V."/>
            <person name="Clum A."/>
            <person name="Steindorff A."/>
            <person name="Ohm R."/>
            <person name="Martin F."/>
            <person name="Silar P."/>
            <person name="Natvig D."/>
            <person name="Lalanne C."/>
            <person name="Gautier V."/>
            <person name="Ament-Velasquez S.L."/>
            <person name="Kruys A."/>
            <person name="Hutchinson M.I."/>
            <person name="Powell A.J."/>
            <person name="Barry K."/>
            <person name="Miller A.N."/>
            <person name="Grigoriev I.V."/>
            <person name="Debuchy R."/>
            <person name="Gladieux P."/>
            <person name="Thoren M.H."/>
            <person name="Johannesson H."/>
        </authorList>
    </citation>
    <scope>NUCLEOTIDE SEQUENCE</scope>
    <source>
        <strain evidence="1">SMH2532-1</strain>
    </source>
</reference>
<keyword evidence="2" id="KW-1185">Reference proteome</keyword>
<comment type="caution">
    <text evidence="1">The sequence shown here is derived from an EMBL/GenBank/DDBJ whole genome shotgun (WGS) entry which is preliminary data.</text>
</comment>
<evidence type="ECO:0000313" key="1">
    <source>
        <dbReference type="EMBL" id="KAK0646686.1"/>
    </source>
</evidence>
<dbReference type="Proteomes" id="UP001174936">
    <property type="component" value="Unassembled WGS sequence"/>
</dbReference>
<gene>
    <name evidence="1" type="ORF">B0T16DRAFT_330365</name>
</gene>
<dbReference type="EMBL" id="JAULSV010000004">
    <property type="protein sequence ID" value="KAK0646686.1"/>
    <property type="molecule type" value="Genomic_DNA"/>
</dbReference>
<protein>
    <submittedName>
        <fullName evidence="1">Uncharacterized protein</fullName>
    </submittedName>
</protein>
<evidence type="ECO:0000313" key="2">
    <source>
        <dbReference type="Proteomes" id="UP001174936"/>
    </source>
</evidence>
<name>A0AA40CPM6_9PEZI</name>
<dbReference type="AlphaFoldDB" id="A0AA40CPM6"/>
<accession>A0AA40CPM6</accession>
<sequence>MAVEASVATFGGVLLCTGPNATGVCIHSVYPMMSCVDLEPPLRHNTATFAPDGEAFVCYPYSAGCDGICTSPEGCTKGPISFYSPDKFDLSISGWNSFIESFECRSNESSLPRVS</sequence>